<keyword evidence="3" id="KW-1185">Reference proteome</keyword>
<dbReference type="Proteomes" id="UP000590647">
    <property type="component" value="Unassembled WGS sequence"/>
</dbReference>
<dbReference type="InterPro" id="IPR037523">
    <property type="entry name" value="VOC_core"/>
</dbReference>
<dbReference type="RefSeq" id="WP_184980360.1">
    <property type="nucleotide sequence ID" value="NZ_JACHNE010000001.1"/>
</dbReference>
<dbReference type="InterPro" id="IPR029068">
    <property type="entry name" value="Glyas_Bleomycin-R_OHBP_Dase"/>
</dbReference>
<dbReference type="InterPro" id="IPR052164">
    <property type="entry name" value="Anthracycline_SecMetBiosynth"/>
</dbReference>
<name>A0A7W9LQN6_9ACTN</name>
<comment type="caution">
    <text evidence="2">The sequence shown here is derived from an EMBL/GenBank/DDBJ whole genome shotgun (WGS) entry which is preliminary data.</text>
</comment>
<dbReference type="Pfam" id="PF00903">
    <property type="entry name" value="Glyoxalase"/>
    <property type="match status" value="1"/>
</dbReference>
<feature type="domain" description="VOC" evidence="1">
    <location>
        <begin position="8"/>
        <end position="123"/>
    </location>
</feature>
<dbReference type="EMBL" id="JACHNE010000001">
    <property type="protein sequence ID" value="MBB5792643.1"/>
    <property type="molecule type" value="Genomic_DNA"/>
</dbReference>
<proteinExistence type="predicted"/>
<reference evidence="2 3" key="1">
    <citation type="submission" date="2020-08" db="EMBL/GenBank/DDBJ databases">
        <title>Sequencing the genomes of 1000 actinobacteria strains.</title>
        <authorList>
            <person name="Klenk H.-P."/>
        </authorList>
    </citation>
    <scope>NUCLEOTIDE SEQUENCE [LARGE SCALE GENOMIC DNA]</scope>
    <source>
        <strain evidence="2 3">DSM 40084</strain>
    </source>
</reference>
<dbReference type="CDD" id="cd07247">
    <property type="entry name" value="SgaA_N_like"/>
    <property type="match status" value="1"/>
</dbReference>
<evidence type="ECO:0000313" key="2">
    <source>
        <dbReference type="EMBL" id="MBB5792643.1"/>
    </source>
</evidence>
<keyword evidence="2" id="KW-0456">Lyase</keyword>
<dbReference type="GO" id="GO:0016829">
    <property type="term" value="F:lyase activity"/>
    <property type="evidence" value="ECO:0007669"/>
    <property type="project" value="UniProtKB-KW"/>
</dbReference>
<protein>
    <submittedName>
        <fullName evidence="2">Putative enzyme related to lactoylglutathione lyase</fullName>
    </submittedName>
</protein>
<accession>A0A7W9LQN6</accession>
<dbReference type="SUPFAM" id="SSF54593">
    <property type="entry name" value="Glyoxalase/Bleomycin resistance protein/Dihydroxybiphenyl dioxygenase"/>
    <property type="match status" value="1"/>
</dbReference>
<dbReference type="AlphaFoldDB" id="A0A7W9LQN6"/>
<gene>
    <name evidence="2" type="ORF">HDA41_000607</name>
</gene>
<dbReference type="PROSITE" id="PS51819">
    <property type="entry name" value="VOC"/>
    <property type="match status" value="1"/>
</dbReference>
<evidence type="ECO:0000313" key="3">
    <source>
        <dbReference type="Proteomes" id="UP000590647"/>
    </source>
</evidence>
<dbReference type="InterPro" id="IPR004360">
    <property type="entry name" value="Glyas_Fos-R_dOase_dom"/>
</dbReference>
<sequence>MPGPSFNSVAWFEIGTGQPQEVKQFYGQLFDWDFRLNTNTPGVNYHAVVTPGAQQPTGGVWESEGKFPDYAVFYVLVQDVAATVQRAEELGGKVLMAPITDAAGLTFARLEDSAGHHFGVFSAPAP</sequence>
<dbReference type="PANTHER" id="PTHR33993">
    <property type="entry name" value="GLYOXALASE-RELATED"/>
    <property type="match status" value="1"/>
</dbReference>
<organism evidence="2 3">
    <name type="scientific">Streptomyces caelestis</name>
    <dbReference type="NCBI Taxonomy" id="36816"/>
    <lineage>
        <taxon>Bacteria</taxon>
        <taxon>Bacillati</taxon>
        <taxon>Actinomycetota</taxon>
        <taxon>Actinomycetes</taxon>
        <taxon>Kitasatosporales</taxon>
        <taxon>Streptomycetaceae</taxon>
        <taxon>Streptomyces</taxon>
    </lineage>
</organism>
<evidence type="ECO:0000259" key="1">
    <source>
        <dbReference type="PROSITE" id="PS51819"/>
    </source>
</evidence>
<dbReference type="Gene3D" id="3.10.180.10">
    <property type="entry name" value="2,3-Dihydroxybiphenyl 1,2-Dioxygenase, domain 1"/>
    <property type="match status" value="1"/>
</dbReference>